<dbReference type="Proteomes" id="UP000244755">
    <property type="component" value="Chromosome 2"/>
</dbReference>
<dbReference type="KEGG" id="mee:DA075_33540"/>
<gene>
    <name evidence="1" type="ORF">DA075_33540</name>
</gene>
<sequence length="85" mass="9328">MPSEPLIDESLETSALEGLVIGMRLFEAGPFHAGFGIIVEPQDDLVALWSLSHNSRSPPVRAMADSAQRKFCKAHRIPPVTFRIA</sequence>
<evidence type="ECO:0000313" key="2">
    <source>
        <dbReference type="Proteomes" id="UP000244755"/>
    </source>
</evidence>
<dbReference type="AlphaFoldDB" id="A0A2R4WW41"/>
<protein>
    <submittedName>
        <fullName evidence="1">Uncharacterized protein</fullName>
    </submittedName>
</protein>
<reference evidence="1 2" key="1">
    <citation type="submission" date="2018-04" db="EMBL/GenBank/DDBJ databases">
        <title>Methylobacterium sp. PR1016A genome.</title>
        <authorList>
            <person name="Park W."/>
        </authorList>
    </citation>
    <scope>NUCLEOTIDE SEQUENCE [LARGE SCALE GENOMIC DNA]</scope>
    <source>
        <strain evidence="1 2">PR1016A</strain>
    </source>
</reference>
<dbReference type="OrthoDB" id="7988379at2"/>
<dbReference type="EMBL" id="CP028844">
    <property type="protein sequence ID" value="AWB25757.1"/>
    <property type="molecule type" value="Genomic_DNA"/>
</dbReference>
<name>A0A2R4WW41_9HYPH</name>
<keyword evidence="2" id="KW-1185">Reference proteome</keyword>
<organism evidence="1 2">
    <name type="scientific">Methylobacterium currus</name>
    <dbReference type="NCBI Taxonomy" id="2051553"/>
    <lineage>
        <taxon>Bacteria</taxon>
        <taxon>Pseudomonadati</taxon>
        <taxon>Pseudomonadota</taxon>
        <taxon>Alphaproteobacteria</taxon>
        <taxon>Hyphomicrobiales</taxon>
        <taxon>Methylobacteriaceae</taxon>
        <taxon>Methylobacterium</taxon>
    </lineage>
</organism>
<proteinExistence type="predicted"/>
<accession>A0A2R4WW41</accession>
<evidence type="ECO:0000313" key="1">
    <source>
        <dbReference type="EMBL" id="AWB25757.1"/>
    </source>
</evidence>